<sequence>MRGQRLSLEIYEPPQLVVNVHKSNVWSNKPDSYGASIE</sequence>
<dbReference type="Proteomes" id="UP000054596">
    <property type="component" value="Unassembled WGS sequence"/>
</dbReference>
<reference evidence="1" key="1">
    <citation type="submission" date="2016-01" db="EMBL/GenBank/DDBJ databases">
        <authorList>
            <person name="Peeters C."/>
        </authorList>
    </citation>
    <scope>NUCLEOTIDE SEQUENCE [LARGE SCALE GENOMIC DNA]</scope>
    <source>
        <strain evidence="1">LMG 29325</strain>
    </source>
</reference>
<accession>A0A158CZ63</accession>
<organism evidence="1 2">
    <name type="scientific">Caballeronia glebae</name>
    <dbReference type="NCBI Taxonomy" id="1777143"/>
    <lineage>
        <taxon>Bacteria</taxon>
        <taxon>Pseudomonadati</taxon>
        <taxon>Pseudomonadota</taxon>
        <taxon>Betaproteobacteria</taxon>
        <taxon>Burkholderiales</taxon>
        <taxon>Burkholderiaceae</taxon>
        <taxon>Caballeronia</taxon>
    </lineage>
</organism>
<protein>
    <submittedName>
        <fullName evidence="1">Uncharacterized protein</fullName>
    </submittedName>
</protein>
<dbReference type="AlphaFoldDB" id="A0A158CZ63"/>
<keyword evidence="2" id="KW-1185">Reference proteome</keyword>
<evidence type="ECO:0000313" key="1">
    <source>
        <dbReference type="EMBL" id="SAK87380.1"/>
    </source>
</evidence>
<dbReference type="EMBL" id="FCOJ02000062">
    <property type="protein sequence ID" value="SAK87380.1"/>
    <property type="molecule type" value="Genomic_DNA"/>
</dbReference>
<gene>
    <name evidence="1" type="ORF">AWB82_06000</name>
</gene>
<comment type="caution">
    <text evidence="1">The sequence shown here is derived from an EMBL/GenBank/DDBJ whole genome shotgun (WGS) entry which is preliminary data.</text>
</comment>
<evidence type="ECO:0000313" key="2">
    <source>
        <dbReference type="Proteomes" id="UP000054596"/>
    </source>
</evidence>
<proteinExistence type="predicted"/>
<name>A0A158CZ63_9BURK</name>